<organism evidence="11 12">
    <name type="scientific">Coniophora puteana (strain RWD-64-598)</name>
    <name type="common">Brown rot fungus</name>
    <dbReference type="NCBI Taxonomy" id="741705"/>
    <lineage>
        <taxon>Eukaryota</taxon>
        <taxon>Fungi</taxon>
        <taxon>Dikarya</taxon>
        <taxon>Basidiomycota</taxon>
        <taxon>Agaricomycotina</taxon>
        <taxon>Agaricomycetes</taxon>
        <taxon>Agaricomycetidae</taxon>
        <taxon>Boletales</taxon>
        <taxon>Coniophorineae</taxon>
        <taxon>Coniophoraceae</taxon>
        <taxon>Coniophora</taxon>
    </lineage>
</organism>
<dbReference type="InterPro" id="IPR017972">
    <property type="entry name" value="Cyt_P450_CS"/>
</dbReference>
<protein>
    <submittedName>
        <fullName evidence="11">Benzoate para-hydroxylase</fullName>
    </submittedName>
</protein>
<proteinExistence type="inferred from homology"/>
<dbReference type="PRINTS" id="PR00463">
    <property type="entry name" value="EP450I"/>
</dbReference>
<gene>
    <name evidence="11" type="ORF">CONPUDRAFT_105834</name>
</gene>
<evidence type="ECO:0000313" key="11">
    <source>
        <dbReference type="EMBL" id="EIW80743.1"/>
    </source>
</evidence>
<evidence type="ECO:0000256" key="8">
    <source>
        <dbReference type="ARBA" id="ARBA00023033"/>
    </source>
</evidence>
<dbReference type="PRINTS" id="PR00385">
    <property type="entry name" value="P450"/>
</dbReference>
<evidence type="ECO:0000256" key="7">
    <source>
        <dbReference type="ARBA" id="ARBA00023004"/>
    </source>
</evidence>
<keyword evidence="5 9" id="KW-0479">Metal-binding</keyword>
<comment type="similarity">
    <text evidence="3 10">Belongs to the cytochrome P450 family.</text>
</comment>
<keyword evidence="4 9" id="KW-0349">Heme</keyword>
<evidence type="ECO:0000256" key="4">
    <source>
        <dbReference type="ARBA" id="ARBA00022617"/>
    </source>
</evidence>
<dbReference type="KEGG" id="cput:CONPUDRAFT_105834"/>
<evidence type="ECO:0000256" key="10">
    <source>
        <dbReference type="RuleBase" id="RU000461"/>
    </source>
</evidence>
<dbReference type="CDD" id="cd11061">
    <property type="entry name" value="CYP67-like"/>
    <property type="match status" value="1"/>
</dbReference>
<evidence type="ECO:0000256" key="6">
    <source>
        <dbReference type="ARBA" id="ARBA00023002"/>
    </source>
</evidence>
<dbReference type="InterPro" id="IPR050121">
    <property type="entry name" value="Cytochrome_P450_monoxygenase"/>
</dbReference>
<evidence type="ECO:0000256" key="5">
    <source>
        <dbReference type="ARBA" id="ARBA00022723"/>
    </source>
</evidence>
<dbReference type="PROSITE" id="PS00086">
    <property type="entry name" value="CYTOCHROME_P450"/>
    <property type="match status" value="1"/>
</dbReference>
<dbReference type="GO" id="GO:0016705">
    <property type="term" value="F:oxidoreductase activity, acting on paired donors, with incorporation or reduction of molecular oxygen"/>
    <property type="evidence" value="ECO:0007669"/>
    <property type="project" value="InterPro"/>
</dbReference>
<dbReference type="OMA" id="EGFMHKP"/>
<evidence type="ECO:0000256" key="9">
    <source>
        <dbReference type="PIRSR" id="PIRSR602401-1"/>
    </source>
</evidence>
<name>A0A5M3MNQ6_CONPW</name>
<comment type="caution">
    <text evidence="11">The sequence shown here is derived from an EMBL/GenBank/DDBJ whole genome shotgun (WGS) entry which is preliminary data.</text>
</comment>
<dbReference type="Proteomes" id="UP000053558">
    <property type="component" value="Unassembled WGS sequence"/>
</dbReference>
<evidence type="ECO:0000256" key="3">
    <source>
        <dbReference type="ARBA" id="ARBA00010617"/>
    </source>
</evidence>
<dbReference type="OrthoDB" id="1470350at2759"/>
<keyword evidence="7 9" id="KW-0408">Iron</keyword>
<keyword evidence="8 10" id="KW-0503">Monooxygenase</keyword>
<dbReference type="PANTHER" id="PTHR24305">
    <property type="entry name" value="CYTOCHROME P450"/>
    <property type="match status" value="1"/>
</dbReference>
<comment type="pathway">
    <text evidence="2">Secondary metabolite biosynthesis.</text>
</comment>
<dbReference type="Gene3D" id="1.10.630.10">
    <property type="entry name" value="Cytochrome P450"/>
    <property type="match status" value="1"/>
</dbReference>
<accession>A0A5M3MNQ6</accession>
<sequence>MKPDPLADVPGPLLARWTPLWLGYYARIGQRFTAVHKLHMEYGPIVRIAPNHISVADKDALDLVYAQGSNAFDKSTFYHAFVSDKASVFSTTDRHDHAQKRRLVSNIFAAKSLQDCTPFIRDIVDSFVVQLDRLAAKNEELNLLYWFHFLAFDVLSDLAFGQRIGMVEKGSDAVTVQKRDGSVSTENAIALVDEREHLGAVLGVHPSFKFWSKFLPDPFFIQGRKSSDGLVDFARRQVSRRIDNRLQRNDILDKLIRARVADDQEIVGENFADLVAETVTLLIAGSDTTSNSETAIMHLLFTNPRVYNKLIGILEEAVDEELPTADHVRDIPYLDAVINEGLRYHATTAIGLHRAVHEKGAMFGGKYFPPGTEMSVPAWTIQHDPEIWGDPEVFRPERWIENPDLKKYLMTFGKGPRACLGRHLAYMEMRLVLSTVLLRYDLQLKSQVMETTEGFMHKPNEMFVRLSRRERKGAAVQAQAQA</sequence>
<dbReference type="AlphaFoldDB" id="A0A5M3MNQ6"/>
<dbReference type="InterPro" id="IPR036396">
    <property type="entry name" value="Cyt_P450_sf"/>
</dbReference>
<dbReference type="GeneID" id="19198559"/>
<dbReference type="InterPro" id="IPR002401">
    <property type="entry name" value="Cyt_P450_E_grp-I"/>
</dbReference>
<evidence type="ECO:0000256" key="2">
    <source>
        <dbReference type="ARBA" id="ARBA00005179"/>
    </source>
</evidence>
<dbReference type="Pfam" id="PF00067">
    <property type="entry name" value="p450"/>
    <property type="match status" value="1"/>
</dbReference>
<dbReference type="GO" id="GO:0005506">
    <property type="term" value="F:iron ion binding"/>
    <property type="evidence" value="ECO:0007669"/>
    <property type="project" value="InterPro"/>
</dbReference>
<evidence type="ECO:0000256" key="1">
    <source>
        <dbReference type="ARBA" id="ARBA00001971"/>
    </source>
</evidence>
<keyword evidence="12" id="KW-1185">Reference proteome</keyword>
<dbReference type="InterPro" id="IPR001128">
    <property type="entry name" value="Cyt_P450"/>
</dbReference>
<reference evidence="12" key="1">
    <citation type="journal article" date="2012" name="Science">
        <title>The Paleozoic origin of enzymatic lignin decomposition reconstructed from 31 fungal genomes.</title>
        <authorList>
            <person name="Floudas D."/>
            <person name="Binder M."/>
            <person name="Riley R."/>
            <person name="Barry K."/>
            <person name="Blanchette R.A."/>
            <person name="Henrissat B."/>
            <person name="Martinez A.T."/>
            <person name="Otillar R."/>
            <person name="Spatafora J.W."/>
            <person name="Yadav J.S."/>
            <person name="Aerts A."/>
            <person name="Benoit I."/>
            <person name="Boyd A."/>
            <person name="Carlson A."/>
            <person name="Copeland A."/>
            <person name="Coutinho P.M."/>
            <person name="de Vries R.P."/>
            <person name="Ferreira P."/>
            <person name="Findley K."/>
            <person name="Foster B."/>
            <person name="Gaskell J."/>
            <person name="Glotzer D."/>
            <person name="Gorecki P."/>
            <person name="Heitman J."/>
            <person name="Hesse C."/>
            <person name="Hori C."/>
            <person name="Igarashi K."/>
            <person name="Jurgens J.A."/>
            <person name="Kallen N."/>
            <person name="Kersten P."/>
            <person name="Kohler A."/>
            <person name="Kuees U."/>
            <person name="Kumar T.K.A."/>
            <person name="Kuo A."/>
            <person name="LaButti K."/>
            <person name="Larrondo L.F."/>
            <person name="Lindquist E."/>
            <person name="Ling A."/>
            <person name="Lombard V."/>
            <person name="Lucas S."/>
            <person name="Lundell T."/>
            <person name="Martin R."/>
            <person name="McLaughlin D.J."/>
            <person name="Morgenstern I."/>
            <person name="Morin E."/>
            <person name="Murat C."/>
            <person name="Nagy L.G."/>
            <person name="Nolan M."/>
            <person name="Ohm R.A."/>
            <person name="Patyshakuliyeva A."/>
            <person name="Rokas A."/>
            <person name="Ruiz-Duenas F.J."/>
            <person name="Sabat G."/>
            <person name="Salamov A."/>
            <person name="Samejima M."/>
            <person name="Schmutz J."/>
            <person name="Slot J.C."/>
            <person name="St John F."/>
            <person name="Stenlid J."/>
            <person name="Sun H."/>
            <person name="Sun S."/>
            <person name="Syed K."/>
            <person name="Tsang A."/>
            <person name="Wiebenga A."/>
            <person name="Young D."/>
            <person name="Pisabarro A."/>
            <person name="Eastwood D.C."/>
            <person name="Martin F."/>
            <person name="Cullen D."/>
            <person name="Grigoriev I.V."/>
            <person name="Hibbett D.S."/>
        </authorList>
    </citation>
    <scope>NUCLEOTIDE SEQUENCE [LARGE SCALE GENOMIC DNA]</scope>
    <source>
        <strain evidence="12">RWD-64-598 SS2</strain>
    </source>
</reference>
<dbReference type="GO" id="GO:0020037">
    <property type="term" value="F:heme binding"/>
    <property type="evidence" value="ECO:0007669"/>
    <property type="project" value="InterPro"/>
</dbReference>
<dbReference type="EMBL" id="JH711579">
    <property type="protein sequence ID" value="EIW80743.1"/>
    <property type="molecule type" value="Genomic_DNA"/>
</dbReference>
<comment type="cofactor">
    <cofactor evidence="1 9">
        <name>heme</name>
        <dbReference type="ChEBI" id="CHEBI:30413"/>
    </cofactor>
</comment>
<feature type="binding site" description="axial binding residue" evidence="9">
    <location>
        <position position="419"/>
    </location>
    <ligand>
        <name>heme</name>
        <dbReference type="ChEBI" id="CHEBI:30413"/>
    </ligand>
    <ligandPart>
        <name>Fe</name>
        <dbReference type="ChEBI" id="CHEBI:18248"/>
    </ligandPart>
</feature>
<dbReference type="PANTHER" id="PTHR24305:SF29">
    <property type="entry name" value="BENZOATE-PARA-HYDROXYLASE"/>
    <property type="match status" value="1"/>
</dbReference>
<keyword evidence="6 10" id="KW-0560">Oxidoreductase</keyword>
<dbReference type="GO" id="GO:0004497">
    <property type="term" value="F:monooxygenase activity"/>
    <property type="evidence" value="ECO:0007669"/>
    <property type="project" value="UniProtKB-KW"/>
</dbReference>
<dbReference type="SUPFAM" id="SSF48264">
    <property type="entry name" value="Cytochrome P450"/>
    <property type="match status" value="1"/>
</dbReference>
<dbReference type="RefSeq" id="XP_007769614.1">
    <property type="nucleotide sequence ID" value="XM_007771424.1"/>
</dbReference>
<evidence type="ECO:0000313" key="12">
    <source>
        <dbReference type="Proteomes" id="UP000053558"/>
    </source>
</evidence>